<organism evidence="1 2">
    <name type="scientific">Rhizophagus clarus</name>
    <dbReference type="NCBI Taxonomy" id="94130"/>
    <lineage>
        <taxon>Eukaryota</taxon>
        <taxon>Fungi</taxon>
        <taxon>Fungi incertae sedis</taxon>
        <taxon>Mucoromycota</taxon>
        <taxon>Glomeromycotina</taxon>
        <taxon>Glomeromycetes</taxon>
        <taxon>Glomerales</taxon>
        <taxon>Glomeraceae</taxon>
        <taxon>Rhizophagus</taxon>
    </lineage>
</organism>
<gene>
    <name evidence="1" type="ORF">RCL2_001349900</name>
</gene>
<comment type="caution">
    <text evidence="1">The sequence shown here is derived from an EMBL/GenBank/DDBJ whole genome shotgun (WGS) entry which is preliminary data.</text>
</comment>
<dbReference type="EMBL" id="BLAL01000160">
    <property type="protein sequence ID" value="GES86444.1"/>
    <property type="molecule type" value="Genomic_DNA"/>
</dbReference>
<dbReference type="AlphaFoldDB" id="A0A8H3LJF4"/>
<sequence>MFVISFFLEIQLESYPIFDYGTESDFGRSIPQRSFEGVTLKLAIPRHGLTDGSPWDFYWMGVSFEVSY</sequence>
<name>A0A8H3LJF4_9GLOM</name>
<evidence type="ECO:0000313" key="2">
    <source>
        <dbReference type="Proteomes" id="UP000615446"/>
    </source>
</evidence>
<dbReference type="Proteomes" id="UP000615446">
    <property type="component" value="Unassembled WGS sequence"/>
</dbReference>
<reference evidence="1" key="1">
    <citation type="submission" date="2019-10" db="EMBL/GenBank/DDBJ databases">
        <title>Conservation and host-specific expression of non-tandemly repeated heterogenous ribosome RNA gene in arbuscular mycorrhizal fungi.</title>
        <authorList>
            <person name="Maeda T."/>
            <person name="Kobayashi Y."/>
            <person name="Nakagawa T."/>
            <person name="Ezawa T."/>
            <person name="Yamaguchi K."/>
            <person name="Bino T."/>
            <person name="Nishimoto Y."/>
            <person name="Shigenobu S."/>
            <person name="Kawaguchi M."/>
        </authorList>
    </citation>
    <scope>NUCLEOTIDE SEQUENCE</scope>
    <source>
        <strain evidence="1">HR1</strain>
    </source>
</reference>
<accession>A0A8H3LJF4</accession>
<proteinExistence type="predicted"/>
<evidence type="ECO:0000313" key="1">
    <source>
        <dbReference type="EMBL" id="GES86444.1"/>
    </source>
</evidence>
<protein>
    <submittedName>
        <fullName evidence="1">Uncharacterized protein</fullName>
    </submittedName>
</protein>